<feature type="transmembrane region" description="Helical" evidence="8">
    <location>
        <begin position="145"/>
        <end position="169"/>
    </location>
</feature>
<evidence type="ECO:0000256" key="6">
    <source>
        <dbReference type="ARBA" id="ARBA00023136"/>
    </source>
</evidence>
<dbReference type="InterPro" id="IPR002898">
    <property type="entry name" value="MotA_ExbB_proton_chnl"/>
</dbReference>
<comment type="subcellular location">
    <subcellularLocation>
        <location evidence="1">Cell membrane</location>
        <topology evidence="1">Multi-pass membrane protein</topology>
    </subcellularLocation>
    <subcellularLocation>
        <location evidence="7">Membrane</location>
        <topology evidence="7">Multi-pass membrane protein</topology>
    </subcellularLocation>
</comment>
<organism evidence="11 12">
    <name type="scientific">Thermodesulfitimonas autotrophica</name>
    <dbReference type="NCBI Taxonomy" id="1894989"/>
    <lineage>
        <taxon>Bacteria</taxon>
        <taxon>Bacillati</taxon>
        <taxon>Bacillota</taxon>
        <taxon>Clostridia</taxon>
        <taxon>Thermoanaerobacterales</taxon>
        <taxon>Thermoanaerobacteraceae</taxon>
        <taxon>Thermodesulfitimonas</taxon>
    </lineage>
</organism>
<keyword evidence="4" id="KW-0283">Flagellar rotation</keyword>
<keyword evidence="3 8" id="KW-0812">Transmembrane</keyword>
<proteinExistence type="inferred from homology"/>
<dbReference type="GO" id="GO:0015031">
    <property type="term" value="P:protein transport"/>
    <property type="evidence" value="ECO:0007669"/>
    <property type="project" value="UniProtKB-KW"/>
</dbReference>
<feature type="domain" description="Motility protein A N-terminal" evidence="10">
    <location>
        <begin position="6"/>
        <end position="92"/>
    </location>
</feature>
<keyword evidence="7" id="KW-0653">Protein transport</keyword>
<dbReference type="InterPro" id="IPR047055">
    <property type="entry name" value="MotA-like"/>
</dbReference>
<feature type="domain" description="MotA/TolQ/ExbB proton channel" evidence="9">
    <location>
        <begin position="102"/>
        <end position="217"/>
    </location>
</feature>
<evidence type="ECO:0000313" key="12">
    <source>
        <dbReference type="Proteomes" id="UP000282654"/>
    </source>
</evidence>
<dbReference type="InterPro" id="IPR046786">
    <property type="entry name" value="MotA_N"/>
</dbReference>
<evidence type="ECO:0000259" key="9">
    <source>
        <dbReference type="Pfam" id="PF01618"/>
    </source>
</evidence>
<dbReference type="EMBL" id="RKRE01000003">
    <property type="protein sequence ID" value="RPF42884.1"/>
    <property type="molecule type" value="Genomic_DNA"/>
</dbReference>
<keyword evidence="5 8" id="KW-1133">Transmembrane helix</keyword>
<sequence>MDIATILGITIGIASLLVGFVLEGGHIGMLIAPSAMIIIFGGTLGATMAGFALHEIMLIPKLFKVILFAKPIDERALIDKIVELAEKARREGLLYLENQLGEIESPFLRKGVQLVVDGTDPDLVRSIMENEMYSLQERHKIGQEIFMQAGGYAPTMGIIGTVMGLIHVLSNLSTPEALGPAIAMAFTATLYGVSSANLIYFPIASRLKNLSAKEEISYQIIIEGLLALQAGNNPILIRERLNSYLNPKLRGQEESGKAEEAYEAS</sequence>
<comment type="similarity">
    <text evidence="7">Belongs to the exbB/tolQ family.</text>
</comment>
<evidence type="ECO:0000256" key="7">
    <source>
        <dbReference type="RuleBase" id="RU004057"/>
    </source>
</evidence>
<dbReference type="RefSeq" id="WP_123931567.1">
    <property type="nucleotide sequence ID" value="NZ_DAITJO010000010.1"/>
</dbReference>
<keyword evidence="2" id="KW-1003">Cell membrane</keyword>
<keyword evidence="12" id="KW-1185">Reference proteome</keyword>
<dbReference type="Pfam" id="PF20560">
    <property type="entry name" value="MotA_N"/>
    <property type="match status" value="1"/>
</dbReference>
<dbReference type="OrthoDB" id="9806929at2"/>
<evidence type="ECO:0000256" key="1">
    <source>
        <dbReference type="ARBA" id="ARBA00004651"/>
    </source>
</evidence>
<feature type="transmembrane region" description="Helical" evidence="8">
    <location>
        <begin position="181"/>
        <end position="203"/>
    </location>
</feature>
<protein>
    <submittedName>
        <fullName evidence="11">Chemotaxis protein MotA</fullName>
    </submittedName>
</protein>
<dbReference type="PANTHER" id="PTHR30433">
    <property type="entry name" value="CHEMOTAXIS PROTEIN MOTA"/>
    <property type="match status" value="1"/>
</dbReference>
<evidence type="ECO:0000256" key="5">
    <source>
        <dbReference type="ARBA" id="ARBA00022989"/>
    </source>
</evidence>
<evidence type="ECO:0000256" key="4">
    <source>
        <dbReference type="ARBA" id="ARBA00022779"/>
    </source>
</evidence>
<dbReference type="GO" id="GO:0071978">
    <property type="term" value="P:bacterial-type flagellum-dependent swarming motility"/>
    <property type="evidence" value="ECO:0007669"/>
    <property type="project" value="InterPro"/>
</dbReference>
<reference evidence="11 12" key="1">
    <citation type="submission" date="2018-11" db="EMBL/GenBank/DDBJ databases">
        <title>Genomic Encyclopedia of Type Strains, Phase IV (KMG-IV): sequencing the most valuable type-strain genomes for metagenomic binning, comparative biology and taxonomic classification.</title>
        <authorList>
            <person name="Goeker M."/>
        </authorList>
    </citation>
    <scope>NUCLEOTIDE SEQUENCE [LARGE SCALE GENOMIC DNA]</scope>
    <source>
        <strain evidence="11 12">DSM 102936</strain>
    </source>
</reference>
<dbReference type="NCBIfam" id="NF006583">
    <property type="entry name" value="PRK09109.1"/>
    <property type="match status" value="1"/>
</dbReference>
<name>A0A3N5AE13_9THEO</name>
<evidence type="ECO:0000256" key="3">
    <source>
        <dbReference type="ARBA" id="ARBA00022692"/>
    </source>
</evidence>
<dbReference type="AlphaFoldDB" id="A0A3N5AE13"/>
<dbReference type="GO" id="GO:0006935">
    <property type="term" value="P:chemotaxis"/>
    <property type="evidence" value="ECO:0007669"/>
    <property type="project" value="InterPro"/>
</dbReference>
<dbReference type="PANTHER" id="PTHR30433:SF3">
    <property type="entry name" value="MOTILITY PROTEIN A"/>
    <property type="match status" value="1"/>
</dbReference>
<keyword evidence="6 8" id="KW-0472">Membrane</keyword>
<dbReference type="Proteomes" id="UP000282654">
    <property type="component" value="Unassembled WGS sequence"/>
</dbReference>
<dbReference type="GO" id="GO:0005886">
    <property type="term" value="C:plasma membrane"/>
    <property type="evidence" value="ECO:0007669"/>
    <property type="project" value="UniProtKB-SubCell"/>
</dbReference>
<keyword evidence="7" id="KW-0813">Transport</keyword>
<gene>
    <name evidence="11" type="ORF">EDD75_1998</name>
</gene>
<evidence type="ECO:0000313" key="11">
    <source>
        <dbReference type="EMBL" id="RPF42884.1"/>
    </source>
</evidence>
<dbReference type="Pfam" id="PF01618">
    <property type="entry name" value="MotA_ExbB"/>
    <property type="match status" value="1"/>
</dbReference>
<evidence type="ECO:0000256" key="8">
    <source>
        <dbReference type="SAM" id="Phobius"/>
    </source>
</evidence>
<accession>A0A3N5AE13</accession>
<evidence type="ECO:0000259" key="10">
    <source>
        <dbReference type="Pfam" id="PF20560"/>
    </source>
</evidence>
<evidence type="ECO:0000256" key="2">
    <source>
        <dbReference type="ARBA" id="ARBA00022475"/>
    </source>
</evidence>
<comment type="caution">
    <text evidence="11">The sequence shown here is derived from an EMBL/GenBank/DDBJ whole genome shotgun (WGS) entry which is preliminary data.</text>
</comment>
<feature type="transmembrane region" description="Helical" evidence="8">
    <location>
        <begin position="29"/>
        <end position="53"/>
    </location>
</feature>